<dbReference type="GO" id="GO:0008270">
    <property type="term" value="F:zinc ion binding"/>
    <property type="evidence" value="ECO:0007669"/>
    <property type="project" value="UniProtKB-KW"/>
</dbReference>
<evidence type="ECO:0000256" key="4">
    <source>
        <dbReference type="ARBA" id="ARBA00022771"/>
    </source>
</evidence>
<proteinExistence type="predicted"/>
<name>A0AA36I3K0_9DINO</name>
<evidence type="ECO:0000256" key="8">
    <source>
        <dbReference type="SAM" id="MobiDB-lite"/>
    </source>
</evidence>
<evidence type="ECO:0000313" key="11">
    <source>
        <dbReference type="Proteomes" id="UP001178507"/>
    </source>
</evidence>
<evidence type="ECO:0000256" key="7">
    <source>
        <dbReference type="PROSITE-ProRule" id="PRU01145"/>
    </source>
</evidence>
<evidence type="ECO:0000256" key="1">
    <source>
        <dbReference type="ARBA" id="ARBA00004123"/>
    </source>
</evidence>
<comment type="caution">
    <text evidence="10">The sequence shown here is derived from an EMBL/GenBank/DDBJ whole genome shotgun (WGS) entry which is preliminary data.</text>
</comment>
<dbReference type="AlphaFoldDB" id="A0AA36I3K0"/>
<keyword evidence="2" id="KW-0479">Metal-binding</keyword>
<evidence type="ECO:0000313" key="10">
    <source>
        <dbReference type="EMBL" id="CAJ1379676.1"/>
    </source>
</evidence>
<dbReference type="GO" id="GO:0000122">
    <property type="term" value="P:negative regulation of transcription by RNA polymerase II"/>
    <property type="evidence" value="ECO:0007669"/>
    <property type="project" value="TreeGrafter"/>
</dbReference>
<dbReference type="InterPro" id="IPR036236">
    <property type="entry name" value="Znf_C2H2_sf"/>
</dbReference>
<dbReference type="Proteomes" id="UP001178507">
    <property type="component" value="Unassembled WGS sequence"/>
</dbReference>
<feature type="domain" description="Zinc finger C2H2 LYAR-type" evidence="9">
    <location>
        <begin position="48"/>
        <end position="75"/>
    </location>
</feature>
<dbReference type="InterPro" id="IPR039999">
    <property type="entry name" value="LYAR"/>
</dbReference>
<keyword evidence="6" id="KW-0539">Nucleus</keyword>
<keyword evidence="4 7" id="KW-0863">Zinc-finger</keyword>
<comment type="subcellular location">
    <subcellularLocation>
        <location evidence="1">Nucleus</location>
    </subcellularLocation>
</comment>
<dbReference type="FunFam" id="3.30.1490.490:FF:000001">
    <property type="entry name" value="cell growth-regulating nucleolar protein-like"/>
    <property type="match status" value="1"/>
</dbReference>
<keyword evidence="3" id="KW-0677">Repeat</keyword>
<reference evidence="10" key="1">
    <citation type="submission" date="2023-08" db="EMBL/GenBank/DDBJ databases">
        <authorList>
            <person name="Chen Y."/>
            <person name="Shah S."/>
            <person name="Dougan E. K."/>
            <person name="Thang M."/>
            <person name="Chan C."/>
        </authorList>
    </citation>
    <scope>NUCLEOTIDE SEQUENCE</scope>
</reference>
<dbReference type="Pfam" id="PF08790">
    <property type="entry name" value="zf-LYAR"/>
    <property type="match status" value="1"/>
</dbReference>
<dbReference type="InterPro" id="IPR014898">
    <property type="entry name" value="Znf_C2H2_LYAR"/>
</dbReference>
<accession>A0AA36I3K0</accession>
<dbReference type="Gene3D" id="3.30.1490.490">
    <property type="match status" value="1"/>
</dbReference>
<dbReference type="EMBL" id="CAUJNA010000649">
    <property type="protein sequence ID" value="CAJ1379676.1"/>
    <property type="molecule type" value="Genomic_DNA"/>
</dbReference>
<evidence type="ECO:0000256" key="2">
    <source>
        <dbReference type="ARBA" id="ARBA00022723"/>
    </source>
</evidence>
<dbReference type="PROSITE" id="PS51804">
    <property type="entry name" value="ZF_C2HC_LYAR"/>
    <property type="match status" value="1"/>
</dbReference>
<protein>
    <recommendedName>
        <fullName evidence="9">Zinc finger C2H2 LYAR-type domain-containing protein</fullName>
    </recommendedName>
</protein>
<dbReference type="GO" id="GO:0005730">
    <property type="term" value="C:nucleolus"/>
    <property type="evidence" value="ECO:0007669"/>
    <property type="project" value="TreeGrafter"/>
</dbReference>
<dbReference type="GO" id="GO:0003677">
    <property type="term" value="F:DNA binding"/>
    <property type="evidence" value="ECO:0007669"/>
    <property type="project" value="InterPro"/>
</dbReference>
<sequence length="249" mass="28088">MSLTHGFHIISSTFQLAPMVYFECGECNETVKKPKLAKHLLSCNAAYVSCIDCSKVFAWNEWEGHTNCISEAQKYQGSLYQPKESTNKGQVKQDAWVDNVRTAIEDPKMDIDANTRSLLQKLLGFDNIPRKEKAFYNFVKNSLKIWDDGKIGAMWKVVAANSKPAGQAQAKPNNGTNGTSAKTWPGWKRAVEDELREGAMPWKRLCTRLVARYRDTGNKGSEEELELQALSNIPEEYCSDKDPTVKLMK</sequence>
<evidence type="ECO:0000256" key="3">
    <source>
        <dbReference type="ARBA" id="ARBA00022737"/>
    </source>
</evidence>
<dbReference type="PANTHER" id="PTHR13100">
    <property type="entry name" value="CELL GROWTH-REGULATING NUCLEOLAR PROTEIN LYAR"/>
    <property type="match status" value="1"/>
</dbReference>
<keyword evidence="11" id="KW-1185">Reference proteome</keyword>
<evidence type="ECO:0000256" key="5">
    <source>
        <dbReference type="ARBA" id="ARBA00022833"/>
    </source>
</evidence>
<feature type="compositionally biased region" description="Polar residues" evidence="8">
    <location>
        <begin position="170"/>
        <end position="182"/>
    </location>
</feature>
<organism evidence="10 11">
    <name type="scientific">Effrenium voratum</name>
    <dbReference type="NCBI Taxonomy" id="2562239"/>
    <lineage>
        <taxon>Eukaryota</taxon>
        <taxon>Sar</taxon>
        <taxon>Alveolata</taxon>
        <taxon>Dinophyceae</taxon>
        <taxon>Suessiales</taxon>
        <taxon>Symbiodiniaceae</taxon>
        <taxon>Effrenium</taxon>
    </lineage>
</organism>
<dbReference type="PANTHER" id="PTHR13100:SF10">
    <property type="entry name" value="CELL GROWTH-REGULATING NUCLEOLAR PROTEIN"/>
    <property type="match status" value="1"/>
</dbReference>
<evidence type="ECO:0000259" key="9">
    <source>
        <dbReference type="Pfam" id="PF08790"/>
    </source>
</evidence>
<feature type="region of interest" description="Disordered" evidence="8">
    <location>
        <begin position="165"/>
        <end position="184"/>
    </location>
</feature>
<dbReference type="SUPFAM" id="SSF57667">
    <property type="entry name" value="beta-beta-alpha zinc fingers"/>
    <property type="match status" value="2"/>
</dbReference>
<gene>
    <name evidence="10" type="ORF">EVOR1521_LOCUS7851</name>
</gene>
<keyword evidence="5" id="KW-0862">Zinc</keyword>
<evidence type="ECO:0000256" key="6">
    <source>
        <dbReference type="ARBA" id="ARBA00023242"/>
    </source>
</evidence>
<dbReference type="GO" id="GO:0006364">
    <property type="term" value="P:rRNA processing"/>
    <property type="evidence" value="ECO:0007669"/>
    <property type="project" value="TreeGrafter"/>
</dbReference>